<gene>
    <name evidence="1" type="ORF">ACHAWO_005280</name>
</gene>
<protein>
    <submittedName>
        <fullName evidence="1">Uncharacterized protein</fullName>
    </submittedName>
</protein>
<evidence type="ECO:0000313" key="1">
    <source>
        <dbReference type="EMBL" id="KAL3774073.1"/>
    </source>
</evidence>
<dbReference type="EMBL" id="JALLPJ020001211">
    <property type="protein sequence ID" value="KAL3774073.1"/>
    <property type="molecule type" value="Genomic_DNA"/>
</dbReference>
<keyword evidence="2" id="KW-1185">Reference proteome</keyword>
<proteinExistence type="predicted"/>
<dbReference type="Proteomes" id="UP001530400">
    <property type="component" value="Unassembled WGS sequence"/>
</dbReference>
<dbReference type="AlphaFoldDB" id="A0ABD3NDS7"/>
<name>A0ABD3NDS7_9STRA</name>
<reference evidence="1 2" key="1">
    <citation type="submission" date="2024-10" db="EMBL/GenBank/DDBJ databases">
        <title>Updated reference genomes for cyclostephanoid diatoms.</title>
        <authorList>
            <person name="Roberts W.R."/>
            <person name="Alverson A.J."/>
        </authorList>
    </citation>
    <scope>NUCLEOTIDE SEQUENCE [LARGE SCALE GENOMIC DNA]</scope>
    <source>
        <strain evidence="1 2">AJA010-31</strain>
    </source>
</reference>
<accession>A0ABD3NDS7</accession>
<sequence length="617" mass="70038">MQSSNHKQQYIRAGDWLVKVFNTKVEDNDMKDDPPVEWILKRHKADIKATNQHNRAYVLSATMAEMEDGELYTSTVTSTFVLKVNETKTRGDGDGIRSNASFSRGWSIFCILACDCKSKAMFAMGSGEIEFNPELYLSTDHQDHQRFYLAALVASDVLLRNLRKHLGYVQLMINELLHRQKVSKEFHDRLSKLYEIIAKPRDVCIAYFDNCGFVQLGREAGYNQWIIVNIVVIKEEDLKAAGFYNDEDPNARISHEPAVVWADATKDLSADQKVALAKKVICPSSEDWNRLSECVLENIQYVLENRDKLVLSDREVVRKLPQFDGIVDETSRTQMEALKDNEHPATIQSDNSNQQHCFSIPRNHIPDGITDEIDHYDLSEGSTVEALIQCQIAASDRQVAEWEEMVKQDPQLSTTEPPLASHIIAFGCDGQPAAAGRKIMHDNARHKWGHPNDKVWISHGGLNTVMKTLNAHGDLFYDHLLNVYEAIRDTLEKRLWILNKISDPRQAENDRSWGLLAGYSVAAMNLKIDLERDVSAVEVNDLMLDRAREYPLCAFALLVMHLVTVAKLMRNAESKGDKGGAVDFFFTAFKLALPLFAVTHKTDYVYLCQELLKPYST</sequence>
<evidence type="ECO:0000313" key="2">
    <source>
        <dbReference type="Proteomes" id="UP001530400"/>
    </source>
</evidence>
<comment type="caution">
    <text evidence="1">The sequence shown here is derived from an EMBL/GenBank/DDBJ whole genome shotgun (WGS) entry which is preliminary data.</text>
</comment>
<organism evidence="1 2">
    <name type="scientific">Cyclotella atomus</name>
    <dbReference type="NCBI Taxonomy" id="382360"/>
    <lineage>
        <taxon>Eukaryota</taxon>
        <taxon>Sar</taxon>
        <taxon>Stramenopiles</taxon>
        <taxon>Ochrophyta</taxon>
        <taxon>Bacillariophyta</taxon>
        <taxon>Coscinodiscophyceae</taxon>
        <taxon>Thalassiosirophycidae</taxon>
        <taxon>Stephanodiscales</taxon>
        <taxon>Stephanodiscaceae</taxon>
        <taxon>Cyclotella</taxon>
    </lineage>
</organism>